<proteinExistence type="predicted"/>
<dbReference type="OrthoDB" id="1101576at2759"/>
<dbReference type="PANTHER" id="PTHR45913:SF5">
    <property type="entry name" value="GENERAL TRANSCRIPTION FACTOR II-I REPEAT DOMAIN-CONTAINING PROTEIN 2A-LIKE PROTEIN"/>
    <property type="match status" value="1"/>
</dbReference>
<comment type="caution">
    <text evidence="1">The sequence shown here is derived from an EMBL/GenBank/DDBJ whole genome shotgun (WGS) entry which is preliminary data.</text>
</comment>
<accession>A0A4Y2C992</accession>
<protein>
    <recommendedName>
        <fullName evidence="3">General transcription factor II-I repeat domain-containing protein 2A</fullName>
    </recommendedName>
</protein>
<dbReference type="EMBL" id="BGPR01000160">
    <property type="protein sequence ID" value="GBM00730.1"/>
    <property type="molecule type" value="Genomic_DNA"/>
</dbReference>
<dbReference type="Proteomes" id="UP000499080">
    <property type="component" value="Unassembled WGS sequence"/>
</dbReference>
<dbReference type="PANTHER" id="PTHR45913">
    <property type="entry name" value="EPM2A-INTERACTING PROTEIN 1"/>
    <property type="match status" value="1"/>
</dbReference>
<dbReference type="AlphaFoldDB" id="A0A4Y2C992"/>
<sequence length="118" mass="13583">MLQVCDVLCPDKKNNFQTVSLSRKTVTSRIEAIDKKLTSQLESKIGQFKFCSIAMDESTDINDTVQLVLFIRGVDENFEITEELTDEHLASFLRIGTSHFEPQYKELLKMKPQFHSSH</sequence>
<reference evidence="1 2" key="1">
    <citation type="journal article" date="2019" name="Sci. Rep.">
        <title>Orb-weaving spider Araneus ventricosus genome elucidates the spidroin gene catalogue.</title>
        <authorList>
            <person name="Kono N."/>
            <person name="Nakamura H."/>
            <person name="Ohtoshi R."/>
            <person name="Moran D.A.P."/>
            <person name="Shinohara A."/>
            <person name="Yoshida Y."/>
            <person name="Fujiwara M."/>
            <person name="Mori M."/>
            <person name="Tomita M."/>
            <person name="Arakawa K."/>
        </authorList>
    </citation>
    <scope>NUCLEOTIDE SEQUENCE [LARGE SCALE GENOMIC DNA]</scope>
</reference>
<keyword evidence="2" id="KW-1185">Reference proteome</keyword>
<evidence type="ECO:0008006" key="3">
    <source>
        <dbReference type="Google" id="ProtNLM"/>
    </source>
</evidence>
<evidence type="ECO:0000313" key="1">
    <source>
        <dbReference type="EMBL" id="GBM00730.1"/>
    </source>
</evidence>
<evidence type="ECO:0000313" key="2">
    <source>
        <dbReference type="Proteomes" id="UP000499080"/>
    </source>
</evidence>
<gene>
    <name evidence="1" type="ORF">AVEN_150899_1</name>
</gene>
<organism evidence="1 2">
    <name type="scientific">Araneus ventricosus</name>
    <name type="common">Orbweaver spider</name>
    <name type="synonym">Epeira ventricosa</name>
    <dbReference type="NCBI Taxonomy" id="182803"/>
    <lineage>
        <taxon>Eukaryota</taxon>
        <taxon>Metazoa</taxon>
        <taxon>Ecdysozoa</taxon>
        <taxon>Arthropoda</taxon>
        <taxon>Chelicerata</taxon>
        <taxon>Arachnida</taxon>
        <taxon>Araneae</taxon>
        <taxon>Araneomorphae</taxon>
        <taxon>Entelegynae</taxon>
        <taxon>Araneoidea</taxon>
        <taxon>Araneidae</taxon>
        <taxon>Araneus</taxon>
    </lineage>
</organism>
<name>A0A4Y2C992_ARAVE</name>